<protein>
    <submittedName>
        <fullName evidence="1">Uncharacterized protein</fullName>
    </submittedName>
</protein>
<gene>
    <name evidence="1" type="ORF">L9059_00490</name>
</gene>
<keyword evidence="2" id="KW-1185">Reference proteome</keyword>
<dbReference type="Proteomes" id="UP001299876">
    <property type="component" value="Unassembled WGS sequence"/>
</dbReference>
<dbReference type="EMBL" id="JAKNRW010000001">
    <property type="protein sequence ID" value="MCK1788691.1"/>
    <property type="molecule type" value="Genomic_DNA"/>
</dbReference>
<comment type="caution">
    <text evidence="1">The sequence shown here is derived from an EMBL/GenBank/DDBJ whole genome shotgun (WGS) entry which is preliminary data.</text>
</comment>
<organism evidence="1 2">
    <name type="scientific">Pseudomonas violetae</name>
    <dbReference type="NCBI Taxonomy" id="2915813"/>
    <lineage>
        <taxon>Bacteria</taxon>
        <taxon>Pseudomonadati</taxon>
        <taxon>Pseudomonadota</taxon>
        <taxon>Gammaproteobacteria</taxon>
        <taxon>Pseudomonadales</taxon>
        <taxon>Pseudomonadaceae</taxon>
        <taxon>Pseudomonas</taxon>
    </lineage>
</organism>
<evidence type="ECO:0000313" key="1">
    <source>
        <dbReference type="EMBL" id="MCK1788691.1"/>
    </source>
</evidence>
<dbReference type="RefSeq" id="WP_247285647.1">
    <property type="nucleotide sequence ID" value="NZ_JAKNRW010000001.1"/>
</dbReference>
<accession>A0ABT0ESI4</accession>
<sequence>MKSLKQAVKAVQQIVMVRYHRRMASWYRKAAVHHADLVIHTLNVVPNASLAKLRGIAKQHDQKAKALRIGE</sequence>
<reference evidence="1 2" key="1">
    <citation type="submission" date="2022-02" db="EMBL/GenBank/DDBJ databases">
        <title>Comparative genomics of the first Antarctic Pseudomonas spp. capable of biotransforming 2,4,6-Trinitrotoluene.</title>
        <authorList>
            <person name="Cabrera M.A."/>
            <person name="Marquez S.L."/>
            <person name="Perez-Donoso J.M."/>
        </authorList>
    </citation>
    <scope>NUCLEOTIDE SEQUENCE [LARGE SCALE GENOMIC DNA]</scope>
    <source>
        <strain evidence="1 2">TNT19</strain>
    </source>
</reference>
<proteinExistence type="predicted"/>
<evidence type="ECO:0000313" key="2">
    <source>
        <dbReference type="Proteomes" id="UP001299876"/>
    </source>
</evidence>
<name>A0ABT0ESI4_9PSED</name>